<dbReference type="InterPro" id="IPR019410">
    <property type="entry name" value="Methyltransf_16"/>
</dbReference>
<proteinExistence type="predicted"/>
<keyword evidence="2" id="KW-1185">Reference proteome</keyword>
<name>A0A250WT85_9CHLO</name>
<comment type="caution">
    <text evidence="1">The sequence shown here is derived from an EMBL/GenBank/DDBJ whole genome shotgun (WGS) entry which is preliminary data.</text>
</comment>
<dbReference type="SUPFAM" id="SSF53335">
    <property type="entry name" value="S-adenosyl-L-methionine-dependent methyltransferases"/>
    <property type="match status" value="1"/>
</dbReference>
<evidence type="ECO:0000313" key="1">
    <source>
        <dbReference type="EMBL" id="GAX73872.1"/>
    </source>
</evidence>
<dbReference type="InterPro" id="IPR029063">
    <property type="entry name" value="SAM-dependent_MTases_sf"/>
</dbReference>
<dbReference type="Gene3D" id="3.40.50.150">
    <property type="entry name" value="Vaccinia Virus protein VP39"/>
    <property type="match status" value="1"/>
</dbReference>
<dbReference type="STRING" id="1157962.A0A250WT85"/>
<dbReference type="PANTHER" id="PTHR14614:SF132">
    <property type="entry name" value="PROTEIN-LYSINE METHYLTRANSFERASE C42C1.13"/>
    <property type="match status" value="1"/>
</dbReference>
<gene>
    <name evidence="1" type="ORF">CEUSTIGMA_g1322.t1</name>
</gene>
<organism evidence="1 2">
    <name type="scientific">Chlamydomonas eustigma</name>
    <dbReference type="NCBI Taxonomy" id="1157962"/>
    <lineage>
        <taxon>Eukaryota</taxon>
        <taxon>Viridiplantae</taxon>
        <taxon>Chlorophyta</taxon>
        <taxon>core chlorophytes</taxon>
        <taxon>Chlorophyceae</taxon>
        <taxon>CS clade</taxon>
        <taxon>Chlamydomonadales</taxon>
        <taxon>Chlamydomonadaceae</taxon>
        <taxon>Chlamydomonas</taxon>
    </lineage>
</organism>
<accession>A0A250WT85</accession>
<dbReference type="EMBL" id="BEGY01000005">
    <property type="protein sequence ID" value="GAX73872.1"/>
    <property type="molecule type" value="Genomic_DNA"/>
</dbReference>
<sequence length="265" mass="29489">MEGIEIKIVCWEDGCRVEKELDKTDRWTLHTAVELQVTLPWANNVMIRLKQEPHALNASRMGVGACLWEGELFLAAYLATLPVHRFIGARVIELGSGPGLIGLMLAKLGAKVIITDIQKVLSLAEHNVKLNGLLVEQRRGAVSGYAEVQELEWGKEGYEQVVSSLASAPVDWVLAADCCYIDNEGESPSTEHFIRTCHGLCGESTRCLVSFELRSNQVKSVFLKEAARAFSRVERIPSKSLPKGCQIDHIELYDLQGKRDLMDRT</sequence>
<dbReference type="Pfam" id="PF10294">
    <property type="entry name" value="Methyltransf_16"/>
    <property type="match status" value="1"/>
</dbReference>
<dbReference type="OrthoDB" id="413520at2759"/>
<dbReference type="AlphaFoldDB" id="A0A250WT85"/>
<evidence type="ECO:0000313" key="2">
    <source>
        <dbReference type="Proteomes" id="UP000232323"/>
    </source>
</evidence>
<reference evidence="1 2" key="1">
    <citation type="submission" date="2017-08" db="EMBL/GenBank/DDBJ databases">
        <title>Acidophilic green algal genome provides insights into adaptation to an acidic environment.</title>
        <authorList>
            <person name="Hirooka S."/>
            <person name="Hirose Y."/>
            <person name="Kanesaki Y."/>
            <person name="Higuchi S."/>
            <person name="Fujiwara T."/>
            <person name="Onuma R."/>
            <person name="Era A."/>
            <person name="Ohbayashi R."/>
            <person name="Uzuka A."/>
            <person name="Nozaki H."/>
            <person name="Yoshikawa H."/>
            <person name="Miyagishima S.Y."/>
        </authorList>
    </citation>
    <scope>NUCLEOTIDE SEQUENCE [LARGE SCALE GENOMIC DNA]</scope>
    <source>
        <strain evidence="1 2">NIES-2499</strain>
    </source>
</reference>
<dbReference type="Proteomes" id="UP000232323">
    <property type="component" value="Unassembled WGS sequence"/>
</dbReference>
<protein>
    <submittedName>
        <fullName evidence="1">Uncharacterized protein</fullName>
    </submittedName>
</protein>
<dbReference type="PANTHER" id="PTHR14614">
    <property type="entry name" value="HEPATOCELLULAR CARCINOMA-ASSOCIATED ANTIGEN"/>
    <property type="match status" value="1"/>
</dbReference>